<sequence length="162" mass="18782">MVEHQHIEARDSGLFLIGLFKLAKAIFFLGVSLGALHFIHHDLSQTAERFLLELHFDPESRVIDFVTDKLAQVTHHKLRLISLGTFLYAGLCCTEAYGLLRRKVWAEFVTLWLSVSFVPWETWELARKPSLWHVAILLANLVVVAYLLWMLRRKKSRRGSRS</sequence>
<gene>
    <name evidence="2" type="ORF">SAMN05443244_3142</name>
</gene>
<evidence type="ECO:0000313" key="3">
    <source>
        <dbReference type="Proteomes" id="UP000182409"/>
    </source>
</evidence>
<dbReference type="Proteomes" id="UP000182409">
    <property type="component" value="Unassembled WGS sequence"/>
</dbReference>
<feature type="transmembrane region" description="Helical" evidence="1">
    <location>
        <begin position="12"/>
        <end position="39"/>
    </location>
</feature>
<evidence type="ECO:0000313" key="2">
    <source>
        <dbReference type="EMBL" id="SEC30698.1"/>
    </source>
</evidence>
<keyword evidence="1" id="KW-1133">Transmembrane helix</keyword>
<proteinExistence type="predicted"/>
<dbReference type="EMBL" id="FNSD01000001">
    <property type="protein sequence ID" value="SEC30698.1"/>
    <property type="molecule type" value="Genomic_DNA"/>
</dbReference>
<name>A0A1H4RFW2_9BACT</name>
<dbReference type="AlphaFoldDB" id="A0A1H4RFW2"/>
<feature type="transmembrane region" description="Helical" evidence="1">
    <location>
        <begin position="132"/>
        <end position="151"/>
    </location>
</feature>
<dbReference type="Pfam" id="PF09900">
    <property type="entry name" value="DUF2127"/>
    <property type="match status" value="1"/>
</dbReference>
<evidence type="ECO:0000256" key="1">
    <source>
        <dbReference type="SAM" id="Phobius"/>
    </source>
</evidence>
<protein>
    <submittedName>
        <fullName evidence="2">Uncharacterized membrane protein, DUF2068 family</fullName>
    </submittedName>
</protein>
<dbReference type="InterPro" id="IPR021125">
    <property type="entry name" value="DUF2127"/>
</dbReference>
<reference evidence="2 3" key="1">
    <citation type="submission" date="2016-10" db="EMBL/GenBank/DDBJ databases">
        <authorList>
            <person name="de Groot N.N."/>
        </authorList>
    </citation>
    <scope>NUCLEOTIDE SEQUENCE [LARGE SCALE GENOMIC DNA]</scope>
    <source>
        <strain evidence="2 3">AB35.6</strain>
    </source>
</reference>
<dbReference type="RefSeq" id="WP_074654910.1">
    <property type="nucleotide sequence ID" value="NZ_FNSD01000001.1"/>
</dbReference>
<keyword evidence="1" id="KW-0472">Membrane</keyword>
<keyword evidence="1" id="KW-0812">Transmembrane</keyword>
<accession>A0A1H4RFW2</accession>
<organism evidence="2 3">
    <name type="scientific">Terriglobus roseus</name>
    <dbReference type="NCBI Taxonomy" id="392734"/>
    <lineage>
        <taxon>Bacteria</taxon>
        <taxon>Pseudomonadati</taxon>
        <taxon>Acidobacteriota</taxon>
        <taxon>Terriglobia</taxon>
        <taxon>Terriglobales</taxon>
        <taxon>Acidobacteriaceae</taxon>
        <taxon>Terriglobus</taxon>
    </lineage>
</organism>